<sequence>MIGLVDKKCLDLASSDLDRRYDFFACIGYLIKLNNTDIFNPQSIQQNHGLSSLQPRTRIKQLQNPQSTQNFEITKHNMNTNGNNWISFTAIDIIASPNNGGKYLLVATNDENGRIIIYKPFNTINCGIDDQQNKINKNEGISSLKLIQLANFYNIPLPESSPISLSLTILLITIRKFINLRLL</sequence>
<dbReference type="Proteomes" id="UP000439903">
    <property type="component" value="Unassembled WGS sequence"/>
</dbReference>
<name>A0A8H4AEC0_GIGMA</name>
<proteinExistence type="predicted"/>
<comment type="caution">
    <text evidence="1">The sequence shown here is derived from an EMBL/GenBank/DDBJ whole genome shotgun (WGS) entry which is preliminary data.</text>
</comment>
<protein>
    <submittedName>
        <fullName evidence="1">WD40 repeat-like protein</fullName>
    </submittedName>
</protein>
<keyword evidence="2" id="KW-1185">Reference proteome</keyword>
<accession>A0A8H4AEC0</accession>
<gene>
    <name evidence="1" type="ORF">F8M41_022888</name>
</gene>
<reference evidence="1 2" key="1">
    <citation type="journal article" date="2019" name="Environ. Microbiol.">
        <title>At the nexus of three kingdoms: the genome of the mycorrhizal fungus Gigaspora margarita provides insights into plant, endobacterial and fungal interactions.</title>
        <authorList>
            <person name="Venice F."/>
            <person name="Ghignone S."/>
            <person name="Salvioli di Fossalunga A."/>
            <person name="Amselem J."/>
            <person name="Novero M."/>
            <person name="Xianan X."/>
            <person name="Sedzielewska Toro K."/>
            <person name="Morin E."/>
            <person name="Lipzen A."/>
            <person name="Grigoriev I.V."/>
            <person name="Henrissat B."/>
            <person name="Martin F.M."/>
            <person name="Bonfante P."/>
        </authorList>
    </citation>
    <scope>NUCLEOTIDE SEQUENCE [LARGE SCALE GENOMIC DNA]</scope>
    <source>
        <strain evidence="1 2">BEG34</strain>
    </source>
</reference>
<dbReference type="AlphaFoldDB" id="A0A8H4AEC0"/>
<evidence type="ECO:0000313" key="2">
    <source>
        <dbReference type="Proteomes" id="UP000439903"/>
    </source>
</evidence>
<evidence type="ECO:0000313" key="1">
    <source>
        <dbReference type="EMBL" id="KAF0484996.1"/>
    </source>
</evidence>
<dbReference type="EMBL" id="WTPW01000726">
    <property type="protein sequence ID" value="KAF0484996.1"/>
    <property type="molecule type" value="Genomic_DNA"/>
</dbReference>
<dbReference type="OrthoDB" id="1932312at2759"/>
<organism evidence="1 2">
    <name type="scientific">Gigaspora margarita</name>
    <dbReference type="NCBI Taxonomy" id="4874"/>
    <lineage>
        <taxon>Eukaryota</taxon>
        <taxon>Fungi</taxon>
        <taxon>Fungi incertae sedis</taxon>
        <taxon>Mucoromycota</taxon>
        <taxon>Glomeromycotina</taxon>
        <taxon>Glomeromycetes</taxon>
        <taxon>Diversisporales</taxon>
        <taxon>Gigasporaceae</taxon>
        <taxon>Gigaspora</taxon>
    </lineage>
</organism>